<evidence type="ECO:0000259" key="1">
    <source>
        <dbReference type="Pfam" id="PF14512"/>
    </source>
</evidence>
<proteinExistence type="predicted"/>
<dbReference type="RefSeq" id="WP_215533148.1">
    <property type="nucleotide sequence ID" value="NZ_AP023321.1"/>
</dbReference>
<organism evidence="2 3">
    <name type="scientific">Solibaculum mannosilyticum</name>
    <dbReference type="NCBI Taxonomy" id="2780922"/>
    <lineage>
        <taxon>Bacteria</taxon>
        <taxon>Bacillati</taxon>
        <taxon>Bacillota</taxon>
        <taxon>Clostridia</taxon>
        <taxon>Eubacteriales</taxon>
        <taxon>Oscillospiraceae</taxon>
        <taxon>Solibaculum</taxon>
    </lineage>
</organism>
<dbReference type="Gene3D" id="3.40.109.10">
    <property type="entry name" value="NADH Oxidase"/>
    <property type="match status" value="1"/>
</dbReference>
<dbReference type="AlphaFoldDB" id="A0A7I8D3A5"/>
<protein>
    <submittedName>
        <fullName evidence="2">Nitroreductase</fullName>
    </submittedName>
</protein>
<evidence type="ECO:0000313" key="3">
    <source>
        <dbReference type="Proteomes" id="UP000593890"/>
    </source>
</evidence>
<name>A0A7I8D3A5_9FIRM</name>
<reference evidence="3" key="1">
    <citation type="submission" date="2020-07" db="EMBL/GenBank/DDBJ databases">
        <title>Complete genome sequencing of Clostridia bacterium strain 12CBH8.</title>
        <authorList>
            <person name="Sakamoto M."/>
            <person name="Murakami T."/>
            <person name="Mori H."/>
        </authorList>
    </citation>
    <scope>NUCLEOTIDE SEQUENCE [LARGE SCALE GENOMIC DNA]</scope>
    <source>
        <strain evidence="3">12CBH8</strain>
    </source>
</reference>
<dbReference type="InterPro" id="IPR029478">
    <property type="entry name" value="TM1586_NiRdase"/>
</dbReference>
<keyword evidence="3" id="KW-1185">Reference proteome</keyword>
<dbReference type="Proteomes" id="UP000593890">
    <property type="component" value="Chromosome"/>
</dbReference>
<dbReference type="KEGG" id="sman:C12CBH8_19400"/>
<dbReference type="InterPro" id="IPR000415">
    <property type="entry name" value="Nitroreductase-like"/>
</dbReference>
<dbReference type="SUPFAM" id="SSF55469">
    <property type="entry name" value="FMN-dependent nitroreductase-like"/>
    <property type="match status" value="1"/>
</dbReference>
<evidence type="ECO:0000313" key="2">
    <source>
        <dbReference type="EMBL" id="BCI61301.1"/>
    </source>
</evidence>
<sequence>MDRLEAIQNRHSVRQYTSRPIEGKVLERIKEEVDACNREGKLHIQLVTDEPKAFDSFMAHYGKFTGVCNYIALIGKQSPDLDERLGYYGQRLVITAQQLGLNTCWVAMSFGKRGVRRLTQKGEKLRCVIALGYGKTQGIAHKSRPMGGLYEADGPLPAWFLKGMESAMLAPTAVNQQKFRFYLSGDQVKLQSTGGFYSKVDLGIVKYQFEVGAGLENFHWA</sequence>
<dbReference type="EMBL" id="AP023321">
    <property type="protein sequence ID" value="BCI61301.1"/>
    <property type="molecule type" value="Genomic_DNA"/>
</dbReference>
<accession>A0A7I8D3A5</accession>
<dbReference type="Pfam" id="PF14512">
    <property type="entry name" value="TM1586_NiRdase"/>
    <property type="match status" value="1"/>
</dbReference>
<dbReference type="GO" id="GO:0016491">
    <property type="term" value="F:oxidoreductase activity"/>
    <property type="evidence" value="ECO:0007669"/>
    <property type="project" value="InterPro"/>
</dbReference>
<feature type="domain" description="Putative nitroreductase TM1586" evidence="1">
    <location>
        <begin position="4"/>
        <end position="213"/>
    </location>
</feature>
<gene>
    <name evidence="2" type="ORF">C12CBH8_19400</name>
</gene>
<dbReference type="Gene3D" id="3.40.109.30">
    <property type="entry name" value="putative nitroreductase (tm1586), domain 2"/>
    <property type="match status" value="1"/>
</dbReference>